<dbReference type="InterPro" id="IPR015947">
    <property type="entry name" value="PUA-like_sf"/>
</dbReference>
<dbReference type="EC" id="3.1.21.-" evidence="1"/>
<evidence type="ECO:0000313" key="2">
    <source>
        <dbReference type="Proteomes" id="UP000541583"/>
    </source>
</evidence>
<proteinExistence type="predicted"/>
<keyword evidence="2" id="KW-1185">Reference proteome</keyword>
<evidence type="ECO:0000313" key="1">
    <source>
        <dbReference type="EMBL" id="MBB6111278.1"/>
    </source>
</evidence>
<dbReference type="GO" id="GO:0016787">
    <property type="term" value="F:hydrolase activity"/>
    <property type="evidence" value="ECO:0007669"/>
    <property type="project" value="UniProtKB-KW"/>
</dbReference>
<dbReference type="Proteomes" id="UP000541583">
    <property type="component" value="Unassembled WGS sequence"/>
</dbReference>
<organism evidence="1 2">
    <name type="scientific">Mucilaginibacter lappiensis</name>
    <dbReference type="NCBI Taxonomy" id="354630"/>
    <lineage>
        <taxon>Bacteria</taxon>
        <taxon>Pseudomonadati</taxon>
        <taxon>Bacteroidota</taxon>
        <taxon>Sphingobacteriia</taxon>
        <taxon>Sphingobacteriales</taxon>
        <taxon>Sphingobacteriaceae</taxon>
        <taxon>Mucilaginibacter</taxon>
    </lineage>
</organism>
<comment type="caution">
    <text evidence="1">The sequence shown here is derived from an EMBL/GenBank/DDBJ whole genome shotgun (WGS) entry which is preliminary data.</text>
</comment>
<sequence>MKAYLFSWNPDNWPFDERFDHIEEIRITGSTKQRWSVAAYKQVQPGDRAFIVKVGKTFGRQGVFGSGKIVSWPFLSPHWQDKKRMVERVIIEFDTLIDPETQKILPVDIIKKEILRHQVWMPEHSGIKINSDALKELEKLWADFIGTSLQGTGKPSTLPVYYEGNPYQINLTRYERDPKAREDCLSYHGYNCTVCEFNFKNVYGKNFIHIHHKEELSHSKKMKPIDPVKDLCPVCPNCHAMLHSQRPTMLVEELREIIEIQKRNAN</sequence>
<dbReference type="SUPFAM" id="SSF88697">
    <property type="entry name" value="PUA domain-like"/>
    <property type="match status" value="1"/>
</dbReference>
<reference evidence="1 2" key="1">
    <citation type="submission" date="2020-08" db="EMBL/GenBank/DDBJ databases">
        <title>Genomic Encyclopedia of Type Strains, Phase IV (KMG-V): Genome sequencing to study the core and pangenomes of soil and plant-associated prokaryotes.</title>
        <authorList>
            <person name="Whitman W."/>
        </authorList>
    </citation>
    <scope>NUCLEOTIDE SEQUENCE [LARGE SCALE GENOMIC DNA]</scope>
    <source>
        <strain evidence="1 2">ANJLi2</strain>
    </source>
</reference>
<dbReference type="RefSeq" id="WP_076375540.1">
    <property type="nucleotide sequence ID" value="NZ_FTMG01000011.1"/>
</dbReference>
<keyword evidence="1" id="KW-0378">Hydrolase</keyword>
<dbReference type="EMBL" id="JACHCB010000011">
    <property type="protein sequence ID" value="MBB6111278.1"/>
    <property type="molecule type" value="Genomic_DNA"/>
</dbReference>
<name>A0ABR6PNE1_9SPHI</name>
<gene>
    <name evidence="1" type="ORF">HDF23_004046</name>
</gene>
<protein>
    <submittedName>
        <fullName evidence="1">5-methylcytosine-specific restriction protein A</fullName>
        <ecNumber evidence="1">3.1.21.-</ecNumber>
    </submittedName>
</protein>
<accession>A0ABR6PNE1</accession>